<reference evidence="2" key="1">
    <citation type="submission" date="2021-01" db="EMBL/GenBank/DDBJ databases">
        <title>Genome public.</title>
        <authorList>
            <person name="Liu C."/>
            <person name="Sun Q."/>
        </authorList>
    </citation>
    <scope>NUCLEOTIDE SEQUENCE</scope>
    <source>
        <strain evidence="2">M6</strain>
    </source>
</reference>
<dbReference type="EMBL" id="JAEQMG010000145">
    <property type="protein sequence ID" value="MBK6089684.1"/>
    <property type="molecule type" value="Genomic_DNA"/>
</dbReference>
<accession>A0A935C3B0</accession>
<evidence type="ECO:0000256" key="1">
    <source>
        <dbReference type="SAM" id="Coils"/>
    </source>
</evidence>
<keyword evidence="3" id="KW-1185">Reference proteome</keyword>
<dbReference type="RefSeq" id="WP_201428389.1">
    <property type="nucleotide sequence ID" value="NZ_JAEQMG010000145.1"/>
</dbReference>
<dbReference type="Proteomes" id="UP000633365">
    <property type="component" value="Unassembled WGS sequence"/>
</dbReference>
<proteinExistence type="predicted"/>
<protein>
    <submittedName>
        <fullName evidence="2">Uncharacterized protein</fullName>
    </submittedName>
</protein>
<keyword evidence="1" id="KW-0175">Coiled coil</keyword>
<evidence type="ECO:0000313" key="2">
    <source>
        <dbReference type="EMBL" id="MBK6089684.1"/>
    </source>
</evidence>
<dbReference type="AlphaFoldDB" id="A0A935C3B0"/>
<gene>
    <name evidence="2" type="ORF">JKK62_13715</name>
</gene>
<organism evidence="2 3">
    <name type="scientific">Ruminococcus difficilis</name>
    <dbReference type="NCBI Taxonomy" id="2763069"/>
    <lineage>
        <taxon>Bacteria</taxon>
        <taxon>Bacillati</taxon>
        <taxon>Bacillota</taxon>
        <taxon>Clostridia</taxon>
        <taxon>Eubacteriales</taxon>
        <taxon>Oscillospiraceae</taxon>
        <taxon>Ruminococcus</taxon>
    </lineage>
</organism>
<comment type="caution">
    <text evidence="2">The sequence shown here is derived from an EMBL/GenBank/DDBJ whole genome shotgun (WGS) entry which is preliminary data.</text>
</comment>
<dbReference type="InterPro" id="IPR049215">
    <property type="entry name" value="DUF6809"/>
</dbReference>
<feature type="coiled-coil region" evidence="1">
    <location>
        <begin position="20"/>
        <end position="47"/>
    </location>
</feature>
<evidence type="ECO:0000313" key="3">
    <source>
        <dbReference type="Proteomes" id="UP000633365"/>
    </source>
</evidence>
<name>A0A935C3B0_9FIRM</name>
<dbReference type="Pfam" id="PF20648">
    <property type="entry name" value="DUF6809"/>
    <property type="match status" value="1"/>
</dbReference>
<sequence>MIALEDFYFGNVNPSEYRQKKDTKKKLSEMTDLIDELKSLLTDEQQKEKIEQIDSCQLSLIALSERDAYIEGFKLGVRMTTEIYADTQQRG</sequence>